<comment type="caution">
    <text evidence="1">The sequence shown here is derived from an EMBL/GenBank/DDBJ whole genome shotgun (WGS) entry which is preliminary data.</text>
</comment>
<protein>
    <recommendedName>
        <fullName evidence="3">Lipoprotein</fullName>
    </recommendedName>
</protein>
<dbReference type="RefSeq" id="WP_134246844.1">
    <property type="nucleotide sequence ID" value="NZ_SNQI01000001.1"/>
</dbReference>
<organism evidence="1 2">
    <name type="scientific">Gramella jeungdoensis</name>
    <dbReference type="NCBI Taxonomy" id="708091"/>
    <lineage>
        <taxon>Bacteria</taxon>
        <taxon>Pseudomonadati</taxon>
        <taxon>Bacteroidota</taxon>
        <taxon>Flavobacteriia</taxon>
        <taxon>Flavobacteriales</taxon>
        <taxon>Flavobacteriaceae</taxon>
        <taxon>Christiangramia</taxon>
    </lineage>
</organism>
<reference evidence="1 2" key="1">
    <citation type="journal article" date="2011" name="J. Microbiol.">
        <title>Gramella jeungdoensis sp. nov., isolated from a solar saltern in Korea.</title>
        <authorList>
            <person name="Joung Y."/>
            <person name="Kim H."/>
            <person name="Jang T."/>
            <person name="Ahn T.S."/>
            <person name="Joh K."/>
        </authorList>
    </citation>
    <scope>NUCLEOTIDE SEQUENCE [LARGE SCALE GENOMIC DNA]</scope>
    <source>
        <strain evidence="1 2">KCTC 23123</strain>
    </source>
</reference>
<sequence>MKKNIVFIIVLFLVFSCKKQSELSETFNCNISKINNSEIFSDFKKNFKIRIPTNWKTKLYYDDFQSEIFTADTTKQLSETYILDAAFNYGSLEFNKDFYKKTDSILAVSNLQKVKDGTIQFKSKSAYWYLVTGTKKGFNYNQFNLMVKLSKETYFTAYSEIYGTDKIDERICESILILENIEFLQ</sequence>
<dbReference type="Proteomes" id="UP000298517">
    <property type="component" value="Unassembled WGS sequence"/>
</dbReference>
<evidence type="ECO:0008006" key="3">
    <source>
        <dbReference type="Google" id="ProtNLM"/>
    </source>
</evidence>
<gene>
    <name evidence="1" type="ORF">E2488_03020</name>
</gene>
<dbReference type="AlphaFoldDB" id="A0A4Y8AXY0"/>
<accession>A0A4Y8AXY0</accession>
<evidence type="ECO:0000313" key="1">
    <source>
        <dbReference type="EMBL" id="TEW76834.1"/>
    </source>
</evidence>
<name>A0A4Y8AXY0_9FLAO</name>
<evidence type="ECO:0000313" key="2">
    <source>
        <dbReference type="Proteomes" id="UP000298517"/>
    </source>
</evidence>
<keyword evidence="2" id="KW-1185">Reference proteome</keyword>
<dbReference type="PROSITE" id="PS51257">
    <property type="entry name" value="PROKAR_LIPOPROTEIN"/>
    <property type="match status" value="1"/>
</dbReference>
<dbReference type="OrthoDB" id="1201582at2"/>
<dbReference type="EMBL" id="SNQI01000001">
    <property type="protein sequence ID" value="TEW76834.1"/>
    <property type="molecule type" value="Genomic_DNA"/>
</dbReference>
<proteinExistence type="predicted"/>